<feature type="domain" description="Purine catabolism PurC-like" evidence="2">
    <location>
        <begin position="11"/>
        <end position="126"/>
    </location>
</feature>
<dbReference type="InterPro" id="IPR025736">
    <property type="entry name" value="PucR_C-HTH_dom"/>
</dbReference>
<gene>
    <name evidence="5" type="ORF">VC81_06585</name>
</gene>
<name>A0A0F3RVD8_9LACO</name>
<dbReference type="Pfam" id="PF17853">
    <property type="entry name" value="GGDEF_2"/>
    <property type="match status" value="1"/>
</dbReference>
<sequence>MALTVKALRDIPSLASTQVLAGAAGLANPIENIVLATSQMSLQRLPVHEVLTISLTNLYQLMTTSFDHLIEKLVQKRCSALLVHRDQFTAVLPDPLLAACDQQALPLIDLPAAADERDIFVDITQALYVEKKRQLDYYNQINRHFASLTQSNSRQSLIDTLAGLIHNPVFLCQLTDHQIRTTLHSATAPVSTLDLDWAQRTSLSLPGVNGQGYSWSPTDERNAAVIALPVFEPATSTLYLAIQAQNQALQESDFPTIESAINFLQLIISQQAASHQNRQAYTNDLIDDLLNGQLTTPDRYHNTLRQLKLDSDSAYRVLLIQAQSNGHALADYFSERPTISRQLIHLLKSHWPDLRYRIRSDHLTFIFRDQAPAQTDLKEALAQLPVEAKTIYYHAGVGTAQLPNRLKQSASEALKTIQLMERLVPHAALRTFTGLGFYRCLPTPDHPRDLQSLVPENLWSLNQRHPELYQTLVAYIQHNLSVKQGAAALFIHPKTMSYRLRKLRELLQTDFTDAEELFTFNVGIHVLRLLDQPAPVIPLDSL</sequence>
<dbReference type="PATRIC" id="fig|216463.3.peg.416"/>
<evidence type="ECO:0000259" key="4">
    <source>
        <dbReference type="Pfam" id="PF17853"/>
    </source>
</evidence>
<evidence type="ECO:0000259" key="2">
    <source>
        <dbReference type="Pfam" id="PF07905"/>
    </source>
</evidence>
<proteinExistence type="inferred from homology"/>
<dbReference type="AlphaFoldDB" id="A0A0F3RVD8"/>
<feature type="domain" description="CdaR GGDEF-like" evidence="4">
    <location>
        <begin position="299"/>
        <end position="418"/>
    </location>
</feature>
<evidence type="ECO:0000256" key="1">
    <source>
        <dbReference type="ARBA" id="ARBA00006754"/>
    </source>
</evidence>
<protein>
    <recommendedName>
        <fullName evidence="7">PucR C-terminal helix-turn-helix domain-containing protein</fullName>
    </recommendedName>
</protein>
<dbReference type="RefSeq" id="WP_045807285.1">
    <property type="nucleotide sequence ID" value="NZ_JZCR01000015.1"/>
</dbReference>
<dbReference type="STRING" id="216463.VC81_06585"/>
<dbReference type="PANTHER" id="PTHR33744:SF7">
    <property type="entry name" value="PUCR FAMILY TRANSCRIPTIONAL REGULATOR"/>
    <property type="match status" value="1"/>
</dbReference>
<dbReference type="Gene3D" id="1.10.10.2840">
    <property type="entry name" value="PucR C-terminal helix-turn-helix domain"/>
    <property type="match status" value="1"/>
</dbReference>
<dbReference type="InterPro" id="IPR042070">
    <property type="entry name" value="PucR_C-HTH_sf"/>
</dbReference>
<organism evidence="5 6">
    <name type="scientific">Levilactobacillus spicheri</name>
    <dbReference type="NCBI Taxonomy" id="216463"/>
    <lineage>
        <taxon>Bacteria</taxon>
        <taxon>Bacillati</taxon>
        <taxon>Bacillota</taxon>
        <taxon>Bacilli</taxon>
        <taxon>Lactobacillales</taxon>
        <taxon>Lactobacillaceae</taxon>
        <taxon>Levilactobacillus</taxon>
    </lineage>
</organism>
<evidence type="ECO:0000313" key="6">
    <source>
        <dbReference type="Proteomes" id="UP000033491"/>
    </source>
</evidence>
<reference evidence="5 6" key="1">
    <citation type="submission" date="2015-03" db="EMBL/GenBank/DDBJ databases">
        <authorList>
            <person name="Zheng J."/>
            <person name="Ganezle M."/>
        </authorList>
    </citation>
    <scope>NUCLEOTIDE SEQUENCE [LARGE SCALE GENOMIC DNA]</scope>
    <source>
        <strain evidence="5 6">LP38</strain>
    </source>
</reference>
<dbReference type="PANTHER" id="PTHR33744">
    <property type="entry name" value="CARBOHYDRATE DIACID REGULATOR"/>
    <property type="match status" value="1"/>
</dbReference>
<dbReference type="Proteomes" id="UP000033491">
    <property type="component" value="Unassembled WGS sequence"/>
</dbReference>
<comment type="similarity">
    <text evidence="1">Belongs to the CdaR family.</text>
</comment>
<dbReference type="InterPro" id="IPR051448">
    <property type="entry name" value="CdaR-like_regulators"/>
</dbReference>
<comment type="caution">
    <text evidence="5">The sequence shown here is derived from an EMBL/GenBank/DDBJ whole genome shotgun (WGS) entry which is preliminary data.</text>
</comment>
<evidence type="ECO:0000313" key="5">
    <source>
        <dbReference type="EMBL" id="KJW12747.1"/>
    </source>
</evidence>
<evidence type="ECO:0000259" key="3">
    <source>
        <dbReference type="Pfam" id="PF13556"/>
    </source>
</evidence>
<dbReference type="InterPro" id="IPR012914">
    <property type="entry name" value="PucR_dom"/>
</dbReference>
<feature type="domain" description="PucR C-terminal helix-turn-helix" evidence="3">
    <location>
        <begin position="468"/>
        <end position="525"/>
    </location>
</feature>
<dbReference type="Pfam" id="PF07905">
    <property type="entry name" value="PucR"/>
    <property type="match status" value="1"/>
</dbReference>
<dbReference type="EMBL" id="JZCR01000015">
    <property type="protein sequence ID" value="KJW12747.1"/>
    <property type="molecule type" value="Genomic_DNA"/>
</dbReference>
<accession>A0A0F3RVD8</accession>
<dbReference type="InterPro" id="IPR041522">
    <property type="entry name" value="CdaR_GGDEF"/>
</dbReference>
<dbReference type="Pfam" id="PF13556">
    <property type="entry name" value="HTH_30"/>
    <property type="match status" value="1"/>
</dbReference>
<evidence type="ECO:0008006" key="7">
    <source>
        <dbReference type="Google" id="ProtNLM"/>
    </source>
</evidence>